<dbReference type="InterPro" id="IPR000836">
    <property type="entry name" value="PRTase_dom"/>
</dbReference>
<evidence type="ECO:0000313" key="2">
    <source>
        <dbReference type="EMBL" id="GGM21085.1"/>
    </source>
</evidence>
<protein>
    <submittedName>
        <fullName evidence="2">Phosphoribosyltransferase</fullName>
    </submittedName>
</protein>
<comment type="caution">
    <text evidence="2">The sequence shown here is derived from an EMBL/GenBank/DDBJ whole genome shotgun (WGS) entry which is preliminary data.</text>
</comment>
<proteinExistence type="predicted"/>
<organism evidence="2 3">
    <name type="scientific">Pseudomonas asuensis</name>
    <dbReference type="NCBI Taxonomy" id="1825787"/>
    <lineage>
        <taxon>Bacteria</taxon>
        <taxon>Pseudomonadati</taxon>
        <taxon>Pseudomonadota</taxon>
        <taxon>Gammaproteobacteria</taxon>
        <taxon>Pseudomonadales</taxon>
        <taxon>Pseudomonadaceae</taxon>
        <taxon>Pseudomonas</taxon>
    </lineage>
</organism>
<dbReference type="SUPFAM" id="SSF53271">
    <property type="entry name" value="PRTase-like"/>
    <property type="match status" value="1"/>
</dbReference>
<dbReference type="Proteomes" id="UP000616499">
    <property type="component" value="Unassembled WGS sequence"/>
</dbReference>
<evidence type="ECO:0000313" key="3">
    <source>
        <dbReference type="Proteomes" id="UP000616499"/>
    </source>
</evidence>
<dbReference type="Gene3D" id="3.40.50.2020">
    <property type="match status" value="1"/>
</dbReference>
<dbReference type="CDD" id="cd06223">
    <property type="entry name" value="PRTases_typeI"/>
    <property type="match status" value="1"/>
</dbReference>
<gene>
    <name evidence="2" type="ORF">GCM10009425_35060</name>
</gene>
<keyword evidence="2" id="KW-0328">Glycosyltransferase</keyword>
<accession>A0ABQ2H0X2</accession>
<dbReference type="Pfam" id="PF00156">
    <property type="entry name" value="Pribosyltran"/>
    <property type="match status" value="1"/>
</dbReference>
<dbReference type="InterPro" id="IPR029057">
    <property type="entry name" value="PRTase-like"/>
</dbReference>
<name>A0ABQ2H0X2_9PSED</name>
<evidence type="ECO:0000259" key="1">
    <source>
        <dbReference type="Pfam" id="PF00156"/>
    </source>
</evidence>
<keyword evidence="2" id="KW-0808">Transferase</keyword>
<dbReference type="RefSeq" id="WP_188867417.1">
    <property type="nucleotide sequence ID" value="NZ_BMNW01000008.1"/>
</dbReference>
<sequence>MNTPGSPGALYKSRRQAGQILAARLHIYIDHDPIILALPRGGVPVGYEVARALGAPLDVLIVSKIGAPENKDMALGAVANESAKRWVANQEMLDYFNPPAGWFEAERDRQVDNIERRKYLYGSHDYSLSLTGRTVIVVDDGVETGSTARVALVALAEVAPARLVWATPVGPVNIIDSLSALADDVICLATPNSVKRIGMYYQDFPMVSDGDVVSLLALCRVGSNV</sequence>
<feature type="domain" description="Phosphoribosyltransferase" evidence="1">
    <location>
        <begin position="28"/>
        <end position="169"/>
    </location>
</feature>
<dbReference type="EMBL" id="BMNW01000008">
    <property type="protein sequence ID" value="GGM21085.1"/>
    <property type="molecule type" value="Genomic_DNA"/>
</dbReference>
<dbReference type="GO" id="GO:0016757">
    <property type="term" value="F:glycosyltransferase activity"/>
    <property type="evidence" value="ECO:0007669"/>
    <property type="project" value="UniProtKB-KW"/>
</dbReference>
<keyword evidence="3" id="KW-1185">Reference proteome</keyword>
<dbReference type="Gene3D" id="3.30.1310.20">
    <property type="entry name" value="PRTase-like"/>
    <property type="match status" value="1"/>
</dbReference>
<reference evidence="3" key="1">
    <citation type="journal article" date="2019" name="Int. J. Syst. Evol. Microbiol.">
        <title>The Global Catalogue of Microorganisms (GCM) 10K type strain sequencing project: providing services to taxonomists for standard genome sequencing and annotation.</title>
        <authorList>
            <consortium name="The Broad Institute Genomics Platform"/>
            <consortium name="The Broad Institute Genome Sequencing Center for Infectious Disease"/>
            <person name="Wu L."/>
            <person name="Ma J."/>
        </authorList>
    </citation>
    <scope>NUCLEOTIDE SEQUENCE [LARGE SCALE GENOMIC DNA]</scope>
    <source>
        <strain evidence="3">JCM 13501</strain>
    </source>
</reference>